<evidence type="ECO:0000256" key="5">
    <source>
        <dbReference type="ARBA" id="ARBA00022741"/>
    </source>
</evidence>
<dbReference type="EMBL" id="VNIB01000001">
    <property type="protein sequence ID" value="TYP00302.1"/>
    <property type="molecule type" value="Genomic_DNA"/>
</dbReference>
<keyword evidence="5" id="KW-0547">Nucleotide-binding</keyword>
<evidence type="ECO:0000256" key="2">
    <source>
        <dbReference type="ARBA" id="ARBA00022694"/>
    </source>
</evidence>
<dbReference type="GO" id="GO:0008033">
    <property type="term" value="P:tRNA processing"/>
    <property type="evidence" value="ECO:0007669"/>
    <property type="project" value="UniProtKB-KW"/>
</dbReference>
<dbReference type="Pfam" id="PF01743">
    <property type="entry name" value="PolyA_pol"/>
    <property type="match status" value="1"/>
</dbReference>
<dbReference type="SUPFAM" id="SSF81301">
    <property type="entry name" value="Nucleotidyltransferase"/>
    <property type="match status" value="1"/>
</dbReference>
<dbReference type="InterPro" id="IPR050124">
    <property type="entry name" value="tRNA_CCA-adding_enzyme"/>
</dbReference>
<dbReference type="Gene3D" id="1.10.3090.10">
    <property type="entry name" value="cca-adding enzyme, domain 2"/>
    <property type="match status" value="1"/>
</dbReference>
<dbReference type="InterPro" id="IPR002646">
    <property type="entry name" value="PolA_pol_head_dom"/>
</dbReference>
<evidence type="ECO:0000256" key="8">
    <source>
        <dbReference type="RuleBase" id="RU003953"/>
    </source>
</evidence>
<organism evidence="10 11">
    <name type="scientific">Geothermobacter ehrlichii</name>
    <dbReference type="NCBI Taxonomy" id="213224"/>
    <lineage>
        <taxon>Bacteria</taxon>
        <taxon>Pseudomonadati</taxon>
        <taxon>Thermodesulfobacteriota</taxon>
        <taxon>Desulfuromonadia</taxon>
        <taxon>Desulfuromonadales</taxon>
        <taxon>Geothermobacteraceae</taxon>
        <taxon>Geothermobacter</taxon>
    </lineage>
</organism>
<keyword evidence="2" id="KW-0819">tRNA processing</keyword>
<dbReference type="GO" id="GO:0003723">
    <property type="term" value="F:RNA binding"/>
    <property type="evidence" value="ECO:0007669"/>
    <property type="project" value="UniProtKB-KW"/>
</dbReference>
<evidence type="ECO:0000256" key="6">
    <source>
        <dbReference type="ARBA" id="ARBA00022842"/>
    </source>
</evidence>
<dbReference type="SUPFAM" id="SSF81891">
    <property type="entry name" value="Poly A polymerase C-terminal region-like"/>
    <property type="match status" value="1"/>
</dbReference>
<evidence type="ECO:0000259" key="9">
    <source>
        <dbReference type="Pfam" id="PF01743"/>
    </source>
</evidence>
<keyword evidence="1 8" id="KW-0808">Transferase</keyword>
<keyword evidence="6" id="KW-0460">Magnesium</keyword>
<keyword evidence="7 8" id="KW-0694">RNA-binding</keyword>
<reference evidence="10 11" key="1">
    <citation type="submission" date="2019-07" db="EMBL/GenBank/DDBJ databases">
        <title>Genomic Encyclopedia of Type Strains, Phase IV (KMG-IV): sequencing the most valuable type-strain genomes for metagenomic binning, comparative biology and taxonomic classification.</title>
        <authorList>
            <person name="Goeker M."/>
        </authorList>
    </citation>
    <scope>NUCLEOTIDE SEQUENCE [LARGE SCALE GENOMIC DNA]</scope>
    <source>
        <strain evidence="10 11">SS015</strain>
    </source>
</reference>
<evidence type="ECO:0000313" key="11">
    <source>
        <dbReference type="Proteomes" id="UP000324159"/>
    </source>
</evidence>
<proteinExistence type="inferred from homology"/>
<dbReference type="GO" id="GO:0000166">
    <property type="term" value="F:nucleotide binding"/>
    <property type="evidence" value="ECO:0007669"/>
    <property type="project" value="UniProtKB-KW"/>
</dbReference>
<dbReference type="CDD" id="cd05398">
    <property type="entry name" value="NT_ClassII-CCAase"/>
    <property type="match status" value="1"/>
</dbReference>
<accession>A0A5D3WP20</accession>
<name>A0A5D3WP20_9BACT</name>
<dbReference type="InterPro" id="IPR043519">
    <property type="entry name" value="NT_sf"/>
</dbReference>
<dbReference type="PANTHER" id="PTHR47545">
    <property type="entry name" value="MULTIFUNCTIONAL CCA PROTEIN"/>
    <property type="match status" value="1"/>
</dbReference>
<keyword evidence="11" id="KW-1185">Reference proteome</keyword>
<dbReference type="GO" id="GO:0046872">
    <property type="term" value="F:metal ion binding"/>
    <property type="evidence" value="ECO:0007669"/>
    <property type="project" value="UniProtKB-KW"/>
</dbReference>
<feature type="domain" description="Poly A polymerase head" evidence="9">
    <location>
        <begin position="25"/>
        <end position="142"/>
    </location>
</feature>
<dbReference type="AlphaFoldDB" id="A0A5D3WP20"/>
<protein>
    <submittedName>
        <fullName evidence="10">Poly(A) polymerase</fullName>
    </submittedName>
</protein>
<evidence type="ECO:0000313" key="10">
    <source>
        <dbReference type="EMBL" id="TYP00302.1"/>
    </source>
</evidence>
<gene>
    <name evidence="10" type="ORF">EDC39_101467</name>
</gene>
<keyword evidence="4" id="KW-0479">Metal-binding</keyword>
<dbReference type="GO" id="GO:0016779">
    <property type="term" value="F:nucleotidyltransferase activity"/>
    <property type="evidence" value="ECO:0007669"/>
    <property type="project" value="UniProtKB-KW"/>
</dbReference>
<sequence length="430" mass="47073">MRPALEAVPGFGRLLSRLRRNGQPAWLVGGVLRDWVLGRPLVDIDLAVGQDCEPLARRLATEGDGSWFWLDRERGQCRVVLSDEAGRTFCYDLSPFKGGSLLADLGERDFTINAMALPLDEAEGRLVDPYGGMRDLAGKRLRVTTPGVMQQDPLRILRGLRFARILEFDFDPLTFELMKRAAPTMIDLPGERVSMELALILSLPLRRKLLAEIERLHLFASLGLKKVGFWSTPEEQTRIQALEAAIAAVPERLAARDIAGGWSAAALVRLHLLLKAPDEDAVRALAARLRLPRNALKALLGLHRLENLSLPPVPATSRRRRLWLQQLPGHPGCCLLHFLAFGRQGESDASGPALLAADALALAAGEIPPPLVPATELAAELGIARGPLVGRLLQRLVSAEIAGLVDDRTEAIDWLKKELEMGIDKGSNPT</sequence>
<evidence type="ECO:0000256" key="4">
    <source>
        <dbReference type="ARBA" id="ARBA00022723"/>
    </source>
</evidence>
<dbReference type="Proteomes" id="UP000324159">
    <property type="component" value="Unassembled WGS sequence"/>
</dbReference>
<comment type="similarity">
    <text evidence="8">Belongs to the tRNA nucleotidyltransferase/poly(A) polymerase family.</text>
</comment>
<evidence type="ECO:0000256" key="1">
    <source>
        <dbReference type="ARBA" id="ARBA00022679"/>
    </source>
</evidence>
<comment type="caution">
    <text evidence="10">The sequence shown here is derived from an EMBL/GenBank/DDBJ whole genome shotgun (WGS) entry which is preliminary data.</text>
</comment>
<evidence type="ECO:0000256" key="3">
    <source>
        <dbReference type="ARBA" id="ARBA00022695"/>
    </source>
</evidence>
<evidence type="ECO:0000256" key="7">
    <source>
        <dbReference type="ARBA" id="ARBA00022884"/>
    </source>
</evidence>
<keyword evidence="3" id="KW-0548">Nucleotidyltransferase</keyword>
<dbReference type="Gene3D" id="3.30.460.10">
    <property type="entry name" value="Beta Polymerase, domain 2"/>
    <property type="match status" value="1"/>
</dbReference>